<name>A0A0M0L6A9_9BACI</name>
<dbReference type="InterPro" id="IPR050248">
    <property type="entry name" value="Polysacc_deacetylase_ArnD"/>
</dbReference>
<organism evidence="2 3">
    <name type="scientific">Priestia koreensis</name>
    <dbReference type="NCBI Taxonomy" id="284581"/>
    <lineage>
        <taxon>Bacteria</taxon>
        <taxon>Bacillati</taxon>
        <taxon>Bacillota</taxon>
        <taxon>Bacilli</taxon>
        <taxon>Bacillales</taxon>
        <taxon>Bacillaceae</taxon>
        <taxon>Priestia</taxon>
    </lineage>
</organism>
<dbReference type="InterPro" id="IPR014228">
    <property type="entry name" value="Spore_polysacc_deacetyl_YlxY"/>
</dbReference>
<dbReference type="RefSeq" id="WP_053401663.1">
    <property type="nucleotide sequence ID" value="NZ_LILC01000013.1"/>
</dbReference>
<dbReference type="Gene3D" id="3.20.20.370">
    <property type="entry name" value="Glycoside hydrolase/deacetylase"/>
    <property type="match status" value="1"/>
</dbReference>
<accession>A0A0M0L6A9</accession>
<gene>
    <name evidence="2" type="ORF">AMD01_12170</name>
</gene>
<dbReference type="AlphaFoldDB" id="A0A0M0L6A9"/>
<dbReference type="SUPFAM" id="SSF88713">
    <property type="entry name" value="Glycoside hydrolase/deacetylase"/>
    <property type="match status" value="1"/>
</dbReference>
<dbReference type="PANTHER" id="PTHR10587">
    <property type="entry name" value="GLYCOSYL TRANSFERASE-RELATED"/>
    <property type="match status" value="1"/>
</dbReference>
<dbReference type="Pfam" id="PF01522">
    <property type="entry name" value="Polysacc_deac_1"/>
    <property type="match status" value="1"/>
</dbReference>
<dbReference type="GO" id="GO:0016020">
    <property type="term" value="C:membrane"/>
    <property type="evidence" value="ECO:0007669"/>
    <property type="project" value="TreeGrafter"/>
</dbReference>
<dbReference type="PATRIC" id="fig|284581.3.peg.2554"/>
<dbReference type="PANTHER" id="PTHR10587:SF80">
    <property type="entry name" value="CHITOOLIGOSACCHARIDE DEACETYLASE"/>
    <property type="match status" value="1"/>
</dbReference>
<dbReference type="InterPro" id="IPR002509">
    <property type="entry name" value="NODB_dom"/>
</dbReference>
<dbReference type="CDD" id="cd10950">
    <property type="entry name" value="CE4_BsYlxY_like"/>
    <property type="match status" value="1"/>
</dbReference>
<dbReference type="STRING" id="284581.AMD01_12170"/>
<dbReference type="EMBL" id="LILC01000013">
    <property type="protein sequence ID" value="KOO46569.1"/>
    <property type="molecule type" value="Genomic_DNA"/>
</dbReference>
<proteinExistence type="predicted"/>
<reference evidence="3" key="1">
    <citation type="submission" date="2015-08" db="EMBL/GenBank/DDBJ databases">
        <title>Fjat-14210 dsm16467.</title>
        <authorList>
            <person name="Liu B."/>
            <person name="Wang J."/>
            <person name="Zhu Y."/>
            <person name="Liu G."/>
            <person name="Chen Q."/>
            <person name="Chen Z."/>
            <person name="Lan J."/>
            <person name="Che J."/>
            <person name="Ge C."/>
            <person name="Shi H."/>
            <person name="Pan Z."/>
            <person name="Liu X."/>
        </authorList>
    </citation>
    <scope>NUCLEOTIDE SEQUENCE [LARGE SCALE GENOMIC DNA]</scope>
    <source>
        <strain evidence="3">DSM 16467</strain>
    </source>
</reference>
<dbReference type="GO" id="GO:0005975">
    <property type="term" value="P:carbohydrate metabolic process"/>
    <property type="evidence" value="ECO:0007669"/>
    <property type="project" value="InterPro"/>
</dbReference>
<dbReference type="GO" id="GO:0016810">
    <property type="term" value="F:hydrolase activity, acting on carbon-nitrogen (but not peptide) bonds"/>
    <property type="evidence" value="ECO:0007669"/>
    <property type="project" value="InterPro"/>
</dbReference>
<dbReference type="NCBIfam" id="TIGR02873">
    <property type="entry name" value="spore_ylxY"/>
    <property type="match status" value="1"/>
</dbReference>
<protein>
    <recommendedName>
        <fullName evidence="1">NodB homology domain-containing protein</fullName>
    </recommendedName>
</protein>
<evidence type="ECO:0000313" key="2">
    <source>
        <dbReference type="EMBL" id="KOO46569.1"/>
    </source>
</evidence>
<feature type="domain" description="NodB homology" evidence="1">
    <location>
        <begin position="126"/>
        <end position="302"/>
    </location>
</feature>
<dbReference type="InterPro" id="IPR011330">
    <property type="entry name" value="Glyco_hydro/deAcase_b/a-brl"/>
</dbReference>
<keyword evidence="3" id="KW-1185">Reference proteome</keyword>
<dbReference type="PROSITE" id="PS51677">
    <property type="entry name" value="NODB"/>
    <property type="match status" value="1"/>
</dbReference>
<dbReference type="Proteomes" id="UP000037558">
    <property type="component" value="Unassembled WGS sequence"/>
</dbReference>
<evidence type="ECO:0000259" key="1">
    <source>
        <dbReference type="PROSITE" id="PS51677"/>
    </source>
</evidence>
<sequence>MKKSTLQLMAFVFLFIFTYKMVQNPFTDEYIQVMKSKDTPHDRLYEEITQKAQKYEIPPQNAKVDTVWKLIPGYNGLKVDINASYQHMKKTGVFQRNKLVYTQVPPTVHLNDLKPAPIYRGNPEKPMVSLLINVAWGNEYIPSMLETLKKQHVKATFFLEGRWVKNNPEMAKMIVDAGHEVGNHSYTHPNMAVLTAAKIKEQLESTNQIIESTTGQKVKWFAPPSGSYRDEVVTIAATLKLHTIMWSVDTIDWQKPSPDVLLNRVMGKVHPGAMVLMHPTESTAGALDRLITQIKAKGYTLGNVSTLLNEERVMKDQ</sequence>
<evidence type="ECO:0000313" key="3">
    <source>
        <dbReference type="Proteomes" id="UP000037558"/>
    </source>
</evidence>
<comment type="caution">
    <text evidence="2">The sequence shown here is derived from an EMBL/GenBank/DDBJ whole genome shotgun (WGS) entry which is preliminary data.</text>
</comment>